<dbReference type="InterPro" id="IPR008914">
    <property type="entry name" value="PEBP"/>
</dbReference>
<dbReference type="SUPFAM" id="SSF49777">
    <property type="entry name" value="PEBP-like"/>
    <property type="match status" value="1"/>
</dbReference>
<protein>
    <recommendedName>
        <fullName evidence="4">Phosphatidylethanolamine-binding protein</fullName>
    </recommendedName>
</protein>
<evidence type="ECO:0000256" key="1">
    <source>
        <dbReference type="SAM" id="SignalP"/>
    </source>
</evidence>
<dbReference type="InterPro" id="IPR035810">
    <property type="entry name" value="PEBP_euk"/>
</dbReference>
<dbReference type="Proteomes" id="UP001642540">
    <property type="component" value="Unassembled WGS sequence"/>
</dbReference>
<dbReference type="Pfam" id="PF01161">
    <property type="entry name" value="PBP"/>
    <property type="match status" value="1"/>
</dbReference>
<evidence type="ECO:0000313" key="3">
    <source>
        <dbReference type="Proteomes" id="UP001642540"/>
    </source>
</evidence>
<feature type="signal peptide" evidence="1">
    <location>
        <begin position="1"/>
        <end position="28"/>
    </location>
</feature>
<gene>
    <name evidence="2" type="ORF">ODALV1_LOCUS29768</name>
</gene>
<organism evidence="2 3">
    <name type="scientific">Orchesella dallaii</name>
    <dbReference type="NCBI Taxonomy" id="48710"/>
    <lineage>
        <taxon>Eukaryota</taxon>
        <taxon>Metazoa</taxon>
        <taxon>Ecdysozoa</taxon>
        <taxon>Arthropoda</taxon>
        <taxon>Hexapoda</taxon>
        <taxon>Collembola</taxon>
        <taxon>Entomobryomorpha</taxon>
        <taxon>Entomobryoidea</taxon>
        <taxon>Orchesellidae</taxon>
        <taxon>Orchesellinae</taxon>
        <taxon>Orchesella</taxon>
    </lineage>
</organism>
<proteinExistence type="predicted"/>
<name>A0ABP1S4M1_9HEXA</name>
<keyword evidence="3" id="KW-1185">Reference proteome</keyword>
<reference evidence="2 3" key="1">
    <citation type="submission" date="2024-08" db="EMBL/GenBank/DDBJ databases">
        <authorList>
            <person name="Cucini C."/>
            <person name="Frati F."/>
        </authorList>
    </citation>
    <scope>NUCLEOTIDE SEQUENCE [LARGE SCALE GENOMIC DNA]</scope>
</reference>
<sequence length="212" mass="23523">MELKGVAKTCCVTFFVLAIVDWNNFVTAANPGMEAMVKEEVVPDVLDAVPKAVLGLKYGTIEVKLGNMLTPTQVKTPPTVTWNADSNKFYLLCMTEPDAPSRKDHSIAEWHHWLVGNIPGTDISKGETLSEYIGSGPAQGGGANRYVFLLYEQPGKLTFDEKHLTNRSAEGRAKFSARNFAKKYKLGEPIAGNFYQAEWDDYVPTVYKQLNL</sequence>
<dbReference type="Gene3D" id="3.90.280.10">
    <property type="entry name" value="PEBP-like"/>
    <property type="match status" value="1"/>
</dbReference>
<dbReference type="PANTHER" id="PTHR11362">
    <property type="entry name" value="PHOSPHATIDYLETHANOLAMINE-BINDING PROTEIN"/>
    <property type="match status" value="1"/>
</dbReference>
<dbReference type="EMBL" id="CAXLJM020000160">
    <property type="protein sequence ID" value="CAL8143639.1"/>
    <property type="molecule type" value="Genomic_DNA"/>
</dbReference>
<comment type="caution">
    <text evidence="2">The sequence shown here is derived from an EMBL/GenBank/DDBJ whole genome shotgun (WGS) entry which is preliminary data.</text>
</comment>
<dbReference type="CDD" id="cd00866">
    <property type="entry name" value="PEBP_euk"/>
    <property type="match status" value="1"/>
</dbReference>
<dbReference type="PANTHER" id="PTHR11362:SF82">
    <property type="entry name" value="PHOSPHATIDYLETHANOLAMINE-BINDING PROTEIN 4"/>
    <property type="match status" value="1"/>
</dbReference>
<evidence type="ECO:0008006" key="4">
    <source>
        <dbReference type="Google" id="ProtNLM"/>
    </source>
</evidence>
<dbReference type="InterPro" id="IPR036610">
    <property type="entry name" value="PEBP-like_sf"/>
</dbReference>
<accession>A0ABP1S4M1</accession>
<feature type="chain" id="PRO_5046616278" description="Phosphatidylethanolamine-binding protein" evidence="1">
    <location>
        <begin position="29"/>
        <end position="212"/>
    </location>
</feature>
<evidence type="ECO:0000313" key="2">
    <source>
        <dbReference type="EMBL" id="CAL8143639.1"/>
    </source>
</evidence>
<keyword evidence="1" id="KW-0732">Signal</keyword>